<feature type="non-terminal residue" evidence="2">
    <location>
        <position position="502"/>
    </location>
</feature>
<evidence type="ECO:0000256" key="1">
    <source>
        <dbReference type="SAM" id="SignalP"/>
    </source>
</evidence>
<accession>A0A9D1WTK3</accession>
<gene>
    <name evidence="2" type="ORF">H9736_06045</name>
</gene>
<dbReference type="EMBL" id="DXES01000128">
    <property type="protein sequence ID" value="HIX65795.1"/>
    <property type="molecule type" value="Genomic_DNA"/>
</dbReference>
<proteinExistence type="predicted"/>
<organism evidence="2 3">
    <name type="scientific">Candidatus Anaerotruncus excrementipullorum</name>
    <dbReference type="NCBI Taxonomy" id="2838465"/>
    <lineage>
        <taxon>Bacteria</taxon>
        <taxon>Bacillati</taxon>
        <taxon>Bacillota</taxon>
        <taxon>Clostridia</taxon>
        <taxon>Eubacteriales</taxon>
        <taxon>Oscillospiraceae</taxon>
        <taxon>Anaerotruncus</taxon>
    </lineage>
</organism>
<reference evidence="2" key="2">
    <citation type="submission" date="2021-04" db="EMBL/GenBank/DDBJ databases">
        <authorList>
            <person name="Gilroy R."/>
        </authorList>
    </citation>
    <scope>NUCLEOTIDE SEQUENCE</scope>
    <source>
        <strain evidence="2">CHK188-5543</strain>
    </source>
</reference>
<feature type="signal peptide" evidence="1">
    <location>
        <begin position="1"/>
        <end position="26"/>
    </location>
</feature>
<comment type="caution">
    <text evidence="2">The sequence shown here is derived from an EMBL/GenBank/DDBJ whole genome shotgun (WGS) entry which is preliminary data.</text>
</comment>
<sequence length="502" mass="54716">MKWTQKALAAFLAAAMAVTMAAPAFAKTDKNDLRYLDIVDSDGENAYYDRTDTIKPGDKYYIIIGKSTGTKLDNLLDKDLFSFKLKKQNGGKYISGAEITEKRFGNTRYICIEFDAKDNFTDEENKVTLEAIFKAKQDLAASNPSGIANGDFPIFVPATSGANSTSAAKALADYNTAHSEYTAAEAARAAAETAYNDALKAQSGVTAAQQTKTNIKNKYASEANGATVDVDWLTNKATEARNNATNAKNAAALSTAYDALKSAWTNWSDAYGKDSSLDGNSNEFQALSKALTTYQNALVLVTVPTTVAEKSYIKDISSLVLPANFPNVTFGDTSTTEPYLQLWNAVNTTGPYYDQELTYIQAVQAACGTESDWTQEATDYSKDATDLKTAIDTINSSSQNNVADLKADLDKKTTEANSKKAAMDTAKRVYDDIVSGTSSDLFLAKNDTYSFEFTVWIQNERQEDDDANFVAGEKGVVIRPVKNETNTITWENSDRTLARLTF</sequence>
<evidence type="ECO:0000313" key="3">
    <source>
        <dbReference type="Proteomes" id="UP000886800"/>
    </source>
</evidence>
<reference evidence="2" key="1">
    <citation type="journal article" date="2021" name="PeerJ">
        <title>Extensive microbial diversity within the chicken gut microbiome revealed by metagenomics and culture.</title>
        <authorList>
            <person name="Gilroy R."/>
            <person name="Ravi A."/>
            <person name="Getino M."/>
            <person name="Pursley I."/>
            <person name="Horton D.L."/>
            <person name="Alikhan N.F."/>
            <person name="Baker D."/>
            <person name="Gharbi K."/>
            <person name="Hall N."/>
            <person name="Watson M."/>
            <person name="Adriaenssens E.M."/>
            <person name="Foster-Nyarko E."/>
            <person name="Jarju S."/>
            <person name="Secka A."/>
            <person name="Antonio M."/>
            <person name="Oren A."/>
            <person name="Chaudhuri R.R."/>
            <person name="La Ragione R."/>
            <person name="Hildebrand F."/>
            <person name="Pallen M.J."/>
        </authorList>
    </citation>
    <scope>NUCLEOTIDE SEQUENCE</scope>
    <source>
        <strain evidence="2">CHK188-5543</strain>
    </source>
</reference>
<feature type="chain" id="PRO_5039523059" evidence="1">
    <location>
        <begin position="27"/>
        <end position="502"/>
    </location>
</feature>
<protein>
    <submittedName>
        <fullName evidence="2">Uncharacterized protein</fullName>
    </submittedName>
</protein>
<name>A0A9D1WTK3_9FIRM</name>
<dbReference type="Proteomes" id="UP000886800">
    <property type="component" value="Unassembled WGS sequence"/>
</dbReference>
<evidence type="ECO:0000313" key="2">
    <source>
        <dbReference type="EMBL" id="HIX65795.1"/>
    </source>
</evidence>
<keyword evidence="1" id="KW-0732">Signal</keyword>
<dbReference type="AlphaFoldDB" id="A0A9D1WTK3"/>